<sequence>MSATKITIEEFLEAAKEFVKKSEKICDGWTLKLDKIDLCKTYIKKESFIQCQDNDTTNVYKIEYVIFYNLSYGVPSFSFNIWNSSGMLIALEDIRKMSFIQISQKDFYSVVTQQEHPIFQRPYFIVHPCHTETLLATFRNTSKNIIVTFLGLITPLIRLKLPLEFGL</sequence>
<evidence type="ECO:0000313" key="1">
    <source>
        <dbReference type="EMBL" id="KAJ8731005.1"/>
    </source>
</evidence>
<comment type="caution">
    <text evidence="1">The sequence shown here is derived from an EMBL/GenBank/DDBJ whole genome shotgun (WGS) entry which is preliminary data.</text>
</comment>
<reference evidence="1" key="1">
    <citation type="submission" date="2023-03" db="EMBL/GenBank/DDBJ databases">
        <title>Chromosome-level genomes of two armyworms, Mythimna separata and Mythimna loreyi, provide insights into the biosynthesis and reception of sex pheromones.</title>
        <authorList>
            <person name="Zhao H."/>
        </authorList>
    </citation>
    <scope>NUCLEOTIDE SEQUENCE</scope>
    <source>
        <strain evidence="1">BeijingLab</strain>
    </source>
</reference>
<name>A0ACC2R4D9_9NEOP</name>
<keyword evidence="2" id="KW-1185">Reference proteome</keyword>
<evidence type="ECO:0000313" key="2">
    <source>
        <dbReference type="Proteomes" id="UP001231649"/>
    </source>
</evidence>
<proteinExistence type="predicted"/>
<accession>A0ACC2R4D9</accession>
<dbReference type="EMBL" id="CM056788">
    <property type="protein sequence ID" value="KAJ8731005.1"/>
    <property type="molecule type" value="Genomic_DNA"/>
</dbReference>
<gene>
    <name evidence="1" type="ORF">PYW08_002418</name>
</gene>
<protein>
    <submittedName>
        <fullName evidence="1">Uncharacterized protein</fullName>
    </submittedName>
</protein>
<dbReference type="Proteomes" id="UP001231649">
    <property type="component" value="Chromosome 12"/>
</dbReference>
<organism evidence="1 2">
    <name type="scientific">Mythimna loreyi</name>
    <dbReference type="NCBI Taxonomy" id="667449"/>
    <lineage>
        <taxon>Eukaryota</taxon>
        <taxon>Metazoa</taxon>
        <taxon>Ecdysozoa</taxon>
        <taxon>Arthropoda</taxon>
        <taxon>Hexapoda</taxon>
        <taxon>Insecta</taxon>
        <taxon>Pterygota</taxon>
        <taxon>Neoptera</taxon>
        <taxon>Endopterygota</taxon>
        <taxon>Lepidoptera</taxon>
        <taxon>Glossata</taxon>
        <taxon>Ditrysia</taxon>
        <taxon>Noctuoidea</taxon>
        <taxon>Noctuidae</taxon>
        <taxon>Noctuinae</taxon>
        <taxon>Hadenini</taxon>
        <taxon>Mythimna</taxon>
    </lineage>
</organism>